<feature type="transmembrane region" description="Helical" evidence="1">
    <location>
        <begin position="235"/>
        <end position="253"/>
    </location>
</feature>
<dbReference type="GO" id="GO:0019236">
    <property type="term" value="P:response to pheromone"/>
    <property type="evidence" value="ECO:0007669"/>
    <property type="project" value="InterPro"/>
</dbReference>
<keyword evidence="1" id="KW-1133">Transmembrane helix</keyword>
<dbReference type="Proteomes" id="UP001162131">
    <property type="component" value="Unassembled WGS sequence"/>
</dbReference>
<keyword evidence="1" id="KW-0472">Membrane</keyword>
<proteinExistence type="predicted"/>
<evidence type="ECO:0000313" key="3">
    <source>
        <dbReference type="EMBL" id="CAG9330217.1"/>
    </source>
</evidence>
<feature type="transmembrane region" description="Helical" evidence="1">
    <location>
        <begin position="193"/>
        <end position="215"/>
    </location>
</feature>
<accession>A0AAU9KAL1</accession>
<dbReference type="AlphaFoldDB" id="A0AAU9KAL1"/>
<dbReference type="EMBL" id="CAJZBQ010000051">
    <property type="protein sequence ID" value="CAG9330217.1"/>
    <property type="molecule type" value="Genomic_DNA"/>
</dbReference>
<feature type="transmembrane region" description="Helical" evidence="1">
    <location>
        <begin position="265"/>
        <end position="285"/>
    </location>
</feature>
<evidence type="ECO:0000256" key="1">
    <source>
        <dbReference type="SAM" id="Phobius"/>
    </source>
</evidence>
<dbReference type="InterPro" id="IPR047831">
    <property type="entry name" value="GPR180/TMEM145"/>
</dbReference>
<gene>
    <name evidence="3" type="ORF">BSTOLATCC_MIC50817</name>
</gene>
<comment type="caution">
    <text evidence="3">The sequence shown here is derived from an EMBL/GenBank/DDBJ whole genome shotgun (WGS) entry which is preliminary data.</text>
</comment>
<feature type="transmembrane region" description="Helical" evidence="1">
    <location>
        <begin position="335"/>
        <end position="356"/>
    </location>
</feature>
<sequence>MLVFLLFLHVAIGKQVSTKFRFDEQNPWKYLTKFAVGVGNANWELNVTVVDPVDPTAKERIRPALVIYLDDQLEEISSINDCEGKLALSKKVQNFSVSYNGEHTYIKGTFTQKSRPHVWYYVLADCKGSSKGAKLKVNIHLTGTDDSEFSIEEEGLVYLYPIVTVIFFLSLSQNLKRMINRFQKTEKLDKISVVLNLSIFCEFSGMLCKIAHLWIYSINGKGIFIVNFLSQALEMVSSLIVTIMFIVIAKGWILKHKELPRAEVIIPIALIVLVANIVIILYGTMTDDSHNKFSDYEGTAGMMLILLRVALWCWFLYLIWILYNSQQNRESTLSFIINFAFIASAYFLAFPLLVLVSTIFKNYLRNKLVSLGSEVIQIIVFIFLTHLFGNTSSFYKISTLSHSDLPGKSH</sequence>
<keyword evidence="1" id="KW-0812">Transmembrane</keyword>
<feature type="transmembrane region" description="Helical" evidence="1">
    <location>
        <begin position="155"/>
        <end position="172"/>
    </location>
</feature>
<reference evidence="3" key="1">
    <citation type="submission" date="2021-09" db="EMBL/GenBank/DDBJ databases">
        <authorList>
            <consortium name="AG Swart"/>
            <person name="Singh M."/>
            <person name="Singh A."/>
            <person name="Seah K."/>
            <person name="Emmerich C."/>
        </authorList>
    </citation>
    <scope>NUCLEOTIDE SEQUENCE</scope>
    <source>
        <strain evidence="3">ATCC30299</strain>
    </source>
</reference>
<dbReference type="Pfam" id="PF10192">
    <property type="entry name" value="GPR180-TMEM145_TM"/>
    <property type="match status" value="1"/>
</dbReference>
<dbReference type="InterPro" id="IPR019336">
    <property type="entry name" value="GPR180/TMEM145_TM"/>
</dbReference>
<feature type="domain" description="GPR180/TMEM145 transmembrane" evidence="2">
    <location>
        <begin position="164"/>
        <end position="384"/>
    </location>
</feature>
<evidence type="ECO:0000259" key="2">
    <source>
        <dbReference type="Pfam" id="PF10192"/>
    </source>
</evidence>
<organism evidence="3 4">
    <name type="scientific">Blepharisma stoltei</name>
    <dbReference type="NCBI Taxonomy" id="1481888"/>
    <lineage>
        <taxon>Eukaryota</taxon>
        <taxon>Sar</taxon>
        <taxon>Alveolata</taxon>
        <taxon>Ciliophora</taxon>
        <taxon>Postciliodesmatophora</taxon>
        <taxon>Heterotrichea</taxon>
        <taxon>Heterotrichida</taxon>
        <taxon>Blepharismidae</taxon>
        <taxon>Blepharisma</taxon>
    </lineage>
</organism>
<keyword evidence="4" id="KW-1185">Reference proteome</keyword>
<feature type="transmembrane region" description="Helical" evidence="1">
    <location>
        <begin position="305"/>
        <end position="323"/>
    </location>
</feature>
<feature type="transmembrane region" description="Helical" evidence="1">
    <location>
        <begin position="368"/>
        <end position="388"/>
    </location>
</feature>
<dbReference type="PANTHER" id="PTHR23252:SF24">
    <property type="entry name" value="TRANSMEMBRANE PROTEIN 145"/>
    <property type="match status" value="1"/>
</dbReference>
<dbReference type="PANTHER" id="PTHR23252">
    <property type="entry name" value="INTIMAL THICKNESS RECEPTOR-RELATED"/>
    <property type="match status" value="1"/>
</dbReference>
<name>A0AAU9KAL1_9CILI</name>
<protein>
    <recommendedName>
        <fullName evidence="2">GPR180/TMEM145 transmembrane domain-containing protein</fullName>
    </recommendedName>
</protein>
<dbReference type="GO" id="GO:0007186">
    <property type="term" value="P:G protein-coupled receptor signaling pathway"/>
    <property type="evidence" value="ECO:0007669"/>
    <property type="project" value="InterPro"/>
</dbReference>
<evidence type="ECO:0000313" key="4">
    <source>
        <dbReference type="Proteomes" id="UP001162131"/>
    </source>
</evidence>